<name>A0ABP6LGL7_9ACTN</name>
<keyword evidence="3" id="KW-1185">Reference proteome</keyword>
<accession>A0ABP6LGL7</accession>
<dbReference type="EMBL" id="BAAAWD010000029">
    <property type="protein sequence ID" value="GAA3039520.1"/>
    <property type="molecule type" value="Genomic_DNA"/>
</dbReference>
<dbReference type="InterPro" id="IPR041657">
    <property type="entry name" value="HTH_17"/>
</dbReference>
<feature type="domain" description="Helix-turn-helix" evidence="1">
    <location>
        <begin position="12"/>
        <end position="56"/>
    </location>
</feature>
<dbReference type="InterPro" id="IPR009061">
    <property type="entry name" value="DNA-bd_dom_put_sf"/>
</dbReference>
<evidence type="ECO:0000313" key="3">
    <source>
        <dbReference type="Proteomes" id="UP001499930"/>
    </source>
</evidence>
<evidence type="ECO:0000313" key="2">
    <source>
        <dbReference type="EMBL" id="GAA3039520.1"/>
    </source>
</evidence>
<dbReference type="Proteomes" id="UP001499930">
    <property type="component" value="Unassembled WGS sequence"/>
</dbReference>
<sequence length="83" mass="9229">MRTAPAAQPKPLMKVVEVADLCEVDEETVRVWFREGKLKGRRTPGGRDLRFRRTAVYALMGLLDDPSHNENGPALAITAPDEP</sequence>
<reference evidence="3" key="1">
    <citation type="journal article" date="2019" name="Int. J. Syst. Evol. Microbiol.">
        <title>The Global Catalogue of Microorganisms (GCM) 10K type strain sequencing project: providing services to taxonomists for standard genome sequencing and annotation.</title>
        <authorList>
            <consortium name="The Broad Institute Genomics Platform"/>
            <consortium name="The Broad Institute Genome Sequencing Center for Infectious Disease"/>
            <person name="Wu L."/>
            <person name="Ma J."/>
        </authorList>
    </citation>
    <scope>NUCLEOTIDE SEQUENCE [LARGE SCALE GENOMIC DNA]</scope>
    <source>
        <strain evidence="3">JCM 3106</strain>
    </source>
</reference>
<organism evidence="2 3">
    <name type="scientific">Streptosporangium longisporum</name>
    <dbReference type="NCBI Taxonomy" id="46187"/>
    <lineage>
        <taxon>Bacteria</taxon>
        <taxon>Bacillati</taxon>
        <taxon>Actinomycetota</taxon>
        <taxon>Actinomycetes</taxon>
        <taxon>Streptosporangiales</taxon>
        <taxon>Streptosporangiaceae</taxon>
        <taxon>Streptosporangium</taxon>
    </lineage>
</organism>
<dbReference type="SUPFAM" id="SSF46955">
    <property type="entry name" value="Putative DNA-binding domain"/>
    <property type="match status" value="1"/>
</dbReference>
<gene>
    <name evidence="2" type="ORF">GCM10017559_79800</name>
</gene>
<protein>
    <recommendedName>
        <fullName evidence="1">Helix-turn-helix domain-containing protein</fullName>
    </recommendedName>
</protein>
<dbReference type="Pfam" id="PF12728">
    <property type="entry name" value="HTH_17"/>
    <property type="match status" value="1"/>
</dbReference>
<evidence type="ECO:0000259" key="1">
    <source>
        <dbReference type="Pfam" id="PF12728"/>
    </source>
</evidence>
<dbReference type="RefSeq" id="WP_344907019.1">
    <property type="nucleotide sequence ID" value="NZ_BAAAWD010000029.1"/>
</dbReference>
<comment type="caution">
    <text evidence="2">The sequence shown here is derived from an EMBL/GenBank/DDBJ whole genome shotgun (WGS) entry which is preliminary data.</text>
</comment>
<dbReference type="Gene3D" id="1.10.1660.10">
    <property type="match status" value="1"/>
</dbReference>
<proteinExistence type="predicted"/>